<feature type="domain" description="RNA polymerase sigma-70 region 2" evidence="6">
    <location>
        <begin position="3"/>
        <end position="65"/>
    </location>
</feature>
<dbReference type="Gene3D" id="1.10.10.10">
    <property type="entry name" value="Winged helix-like DNA-binding domain superfamily/Winged helix DNA-binding domain"/>
    <property type="match status" value="1"/>
</dbReference>
<sequence length="219" mass="25283">MDWKPILHQYSMHLTRNHWDAEDLTQDAWLKLNEAIRNSPERSITKAFLYRIVKNSWIDLQRKARMTTVPYAQSHEASSLDPLLSSRELLEQLAERLPPKMAVILLLMDVFDFTAKETAGFIGMKEAAAQVYIGRARRKLRELAQNPVLEKTLPNRSGQPVNFDALVDAFQRRDPDQIYKAYIGLNREGIRLTKLQASGSSLHFTFRDFDGNLFHIVSK</sequence>
<dbReference type="NCBIfam" id="TIGR02937">
    <property type="entry name" value="sigma70-ECF"/>
    <property type="match status" value="1"/>
</dbReference>
<evidence type="ECO:0000256" key="5">
    <source>
        <dbReference type="ARBA" id="ARBA00023163"/>
    </source>
</evidence>
<dbReference type="InterPro" id="IPR014284">
    <property type="entry name" value="RNA_pol_sigma-70_dom"/>
</dbReference>
<keyword evidence="3" id="KW-0731">Sigma factor</keyword>
<keyword evidence="5" id="KW-0804">Transcription</keyword>
<evidence type="ECO:0000256" key="4">
    <source>
        <dbReference type="ARBA" id="ARBA00023125"/>
    </source>
</evidence>
<dbReference type="Proteomes" id="UP001178662">
    <property type="component" value="Chromosome"/>
</dbReference>
<dbReference type="GO" id="GO:0006352">
    <property type="term" value="P:DNA-templated transcription initiation"/>
    <property type="evidence" value="ECO:0007669"/>
    <property type="project" value="InterPro"/>
</dbReference>
<evidence type="ECO:0000256" key="1">
    <source>
        <dbReference type="ARBA" id="ARBA00010641"/>
    </source>
</evidence>
<evidence type="ECO:0000256" key="2">
    <source>
        <dbReference type="ARBA" id="ARBA00023015"/>
    </source>
</evidence>
<dbReference type="InterPro" id="IPR039425">
    <property type="entry name" value="RNA_pol_sigma-70-like"/>
</dbReference>
<keyword evidence="2" id="KW-0805">Transcription regulation</keyword>
<evidence type="ECO:0000259" key="7">
    <source>
        <dbReference type="Pfam" id="PF08281"/>
    </source>
</evidence>
<keyword evidence="4" id="KW-0238">DNA-binding</keyword>
<protein>
    <submittedName>
        <fullName evidence="8">RNA polymerase sigma factor</fullName>
    </submittedName>
</protein>
<comment type="similarity">
    <text evidence="1">Belongs to the sigma-70 factor family. ECF subfamily.</text>
</comment>
<dbReference type="InterPro" id="IPR013325">
    <property type="entry name" value="RNA_pol_sigma_r2"/>
</dbReference>
<dbReference type="GO" id="GO:0016987">
    <property type="term" value="F:sigma factor activity"/>
    <property type="evidence" value="ECO:0007669"/>
    <property type="project" value="UniProtKB-KW"/>
</dbReference>
<dbReference type="InterPro" id="IPR007627">
    <property type="entry name" value="RNA_pol_sigma70_r2"/>
</dbReference>
<dbReference type="Pfam" id="PF04542">
    <property type="entry name" value="Sigma70_r2"/>
    <property type="match status" value="1"/>
</dbReference>
<dbReference type="Gene3D" id="1.10.1740.10">
    <property type="match status" value="1"/>
</dbReference>
<dbReference type="AlphaFoldDB" id="A0AA95EW13"/>
<evidence type="ECO:0000259" key="6">
    <source>
        <dbReference type="Pfam" id="PF04542"/>
    </source>
</evidence>
<dbReference type="PANTHER" id="PTHR43133">
    <property type="entry name" value="RNA POLYMERASE ECF-TYPE SIGMA FACTO"/>
    <property type="match status" value="1"/>
</dbReference>
<evidence type="ECO:0000256" key="3">
    <source>
        <dbReference type="ARBA" id="ARBA00023082"/>
    </source>
</evidence>
<keyword evidence="9" id="KW-1185">Reference proteome</keyword>
<name>A0AA95EW13_9BACL</name>
<organism evidence="8 9">
    <name type="scientific">Candidatus Cohnella colombiensis</name>
    <dbReference type="NCBI Taxonomy" id="3121368"/>
    <lineage>
        <taxon>Bacteria</taxon>
        <taxon>Bacillati</taxon>
        <taxon>Bacillota</taxon>
        <taxon>Bacilli</taxon>
        <taxon>Bacillales</taxon>
        <taxon>Paenibacillaceae</taxon>
        <taxon>Cohnella</taxon>
    </lineage>
</organism>
<dbReference type="SUPFAM" id="SSF88659">
    <property type="entry name" value="Sigma3 and sigma4 domains of RNA polymerase sigma factors"/>
    <property type="match status" value="1"/>
</dbReference>
<feature type="domain" description="RNA polymerase sigma factor 70 region 4 type 2" evidence="7">
    <location>
        <begin position="88"/>
        <end position="140"/>
    </location>
</feature>
<dbReference type="GO" id="GO:0003677">
    <property type="term" value="F:DNA binding"/>
    <property type="evidence" value="ECO:0007669"/>
    <property type="project" value="UniProtKB-KW"/>
</dbReference>
<proteinExistence type="inferred from homology"/>
<dbReference type="InterPro" id="IPR013324">
    <property type="entry name" value="RNA_pol_sigma_r3/r4-like"/>
</dbReference>
<dbReference type="SUPFAM" id="SSF88946">
    <property type="entry name" value="Sigma2 domain of RNA polymerase sigma factors"/>
    <property type="match status" value="1"/>
</dbReference>
<evidence type="ECO:0000313" key="8">
    <source>
        <dbReference type="EMBL" id="WEK54448.1"/>
    </source>
</evidence>
<dbReference type="EMBL" id="CP119317">
    <property type="protein sequence ID" value="WEK54448.1"/>
    <property type="molecule type" value="Genomic_DNA"/>
</dbReference>
<accession>A0AA95EW13</accession>
<gene>
    <name evidence="8" type="ORF">P0Y55_18245</name>
</gene>
<dbReference type="InterPro" id="IPR036388">
    <property type="entry name" value="WH-like_DNA-bd_sf"/>
</dbReference>
<dbReference type="InterPro" id="IPR013249">
    <property type="entry name" value="RNA_pol_sigma70_r4_t2"/>
</dbReference>
<dbReference type="Pfam" id="PF08281">
    <property type="entry name" value="Sigma70_r4_2"/>
    <property type="match status" value="1"/>
</dbReference>
<dbReference type="PANTHER" id="PTHR43133:SF8">
    <property type="entry name" value="RNA POLYMERASE SIGMA FACTOR HI_1459-RELATED"/>
    <property type="match status" value="1"/>
</dbReference>
<evidence type="ECO:0000313" key="9">
    <source>
        <dbReference type="Proteomes" id="UP001178662"/>
    </source>
</evidence>
<reference evidence="8" key="1">
    <citation type="submission" date="2023-03" db="EMBL/GenBank/DDBJ databases">
        <title>Andean soil-derived lignocellulolytic bacterial consortium as a source of novel taxa and putative plastic-active enzymes.</title>
        <authorList>
            <person name="Diaz-Garcia L."/>
            <person name="Chuvochina M."/>
            <person name="Feuerriegel G."/>
            <person name="Bunk B."/>
            <person name="Sproer C."/>
            <person name="Streit W.R."/>
            <person name="Rodriguez L.M."/>
            <person name="Overmann J."/>
            <person name="Jimenez D.J."/>
        </authorList>
    </citation>
    <scope>NUCLEOTIDE SEQUENCE</scope>
    <source>
        <strain evidence="8">MAG 2441</strain>
    </source>
</reference>